<evidence type="ECO:0000256" key="6">
    <source>
        <dbReference type="SAM" id="Phobius"/>
    </source>
</evidence>
<evidence type="ECO:0000256" key="5">
    <source>
        <dbReference type="ARBA" id="ARBA00023136"/>
    </source>
</evidence>
<dbReference type="Pfam" id="PF01810">
    <property type="entry name" value="LysE"/>
    <property type="match status" value="1"/>
</dbReference>
<reference evidence="7 8" key="1">
    <citation type="submission" date="2024-10" db="EMBL/GenBank/DDBJ databases">
        <title>Isolation, draft genome sequencing and identification of Phyllobacterium sp. NSA23, isolated from leaf soil.</title>
        <authorList>
            <person name="Akita H."/>
        </authorList>
    </citation>
    <scope>NUCLEOTIDE SEQUENCE [LARGE SCALE GENOMIC DNA]</scope>
    <source>
        <strain evidence="7 8">NSA23</strain>
    </source>
</reference>
<evidence type="ECO:0000313" key="8">
    <source>
        <dbReference type="Proteomes" id="UP001628091"/>
    </source>
</evidence>
<keyword evidence="5 6" id="KW-0472">Membrane</keyword>
<feature type="transmembrane region" description="Helical" evidence="6">
    <location>
        <begin position="143"/>
        <end position="171"/>
    </location>
</feature>
<keyword evidence="2" id="KW-1003">Cell membrane</keyword>
<evidence type="ECO:0000256" key="4">
    <source>
        <dbReference type="ARBA" id="ARBA00022989"/>
    </source>
</evidence>
<dbReference type="PANTHER" id="PTHR30086:SF20">
    <property type="entry name" value="ARGININE EXPORTER PROTEIN ARGO-RELATED"/>
    <property type="match status" value="1"/>
</dbReference>
<dbReference type="Proteomes" id="UP001628091">
    <property type="component" value="Unassembled WGS sequence"/>
</dbReference>
<dbReference type="PANTHER" id="PTHR30086">
    <property type="entry name" value="ARGININE EXPORTER PROTEIN ARGO"/>
    <property type="match status" value="1"/>
</dbReference>
<keyword evidence="3 6" id="KW-0812">Transmembrane</keyword>
<comment type="subcellular location">
    <subcellularLocation>
        <location evidence="1">Cell membrane</location>
        <topology evidence="1">Multi-pass membrane protein</topology>
    </subcellularLocation>
</comment>
<protein>
    <submittedName>
        <fullName evidence="7">LysE family translocator</fullName>
    </submittedName>
</protein>
<organism evidence="7 8">
    <name type="scientific">Phyllobacterium phragmitis</name>
    <dbReference type="NCBI Taxonomy" id="2670329"/>
    <lineage>
        <taxon>Bacteria</taxon>
        <taxon>Pseudomonadati</taxon>
        <taxon>Pseudomonadota</taxon>
        <taxon>Alphaproteobacteria</taxon>
        <taxon>Hyphomicrobiales</taxon>
        <taxon>Phyllobacteriaceae</taxon>
        <taxon>Phyllobacterium</taxon>
    </lineage>
</organism>
<feature type="transmembrane region" description="Helical" evidence="6">
    <location>
        <begin position="41"/>
        <end position="60"/>
    </location>
</feature>
<sequence length="202" mass="20993">MDWDWIAAVSVFALAMAGTPGPNNMMVTASGANHGFRRTLPLISGITIGVAVIMLVVAGAGSPLVADPRARAVVKWAGVLYLLWLAWRIGNTSPNTAGATDPASHPLTLAQGALFQLVNPKLWAIVAGAVAVYGGAAEKANPFAIAAVFAILFGIATFASTAAWTLVGVGTARFIRSERAMRLFNWTLAALLVLSLAPVLVE</sequence>
<gene>
    <name evidence="7" type="ORF">PPNSA23_34380</name>
</gene>
<keyword evidence="4 6" id="KW-1133">Transmembrane helix</keyword>
<dbReference type="EMBL" id="BAAFZP010000002">
    <property type="protein sequence ID" value="GAB1583495.1"/>
    <property type="molecule type" value="Genomic_DNA"/>
</dbReference>
<name>A0ABQ0H3L1_9HYPH</name>
<evidence type="ECO:0000256" key="3">
    <source>
        <dbReference type="ARBA" id="ARBA00022692"/>
    </source>
</evidence>
<dbReference type="InterPro" id="IPR001123">
    <property type="entry name" value="LeuE-type"/>
</dbReference>
<keyword evidence="8" id="KW-1185">Reference proteome</keyword>
<feature type="transmembrane region" description="Helical" evidence="6">
    <location>
        <begin position="72"/>
        <end position="90"/>
    </location>
</feature>
<feature type="transmembrane region" description="Helical" evidence="6">
    <location>
        <begin position="183"/>
        <end position="201"/>
    </location>
</feature>
<evidence type="ECO:0000256" key="1">
    <source>
        <dbReference type="ARBA" id="ARBA00004651"/>
    </source>
</evidence>
<evidence type="ECO:0000313" key="7">
    <source>
        <dbReference type="EMBL" id="GAB1583495.1"/>
    </source>
</evidence>
<comment type="caution">
    <text evidence="7">The sequence shown here is derived from an EMBL/GenBank/DDBJ whole genome shotgun (WGS) entry which is preliminary data.</text>
</comment>
<proteinExistence type="predicted"/>
<dbReference type="RefSeq" id="WP_407866104.1">
    <property type="nucleotide sequence ID" value="NZ_BAAFZP010000002.1"/>
</dbReference>
<evidence type="ECO:0000256" key="2">
    <source>
        <dbReference type="ARBA" id="ARBA00022475"/>
    </source>
</evidence>
<accession>A0ABQ0H3L1</accession>